<evidence type="ECO:0000256" key="10">
    <source>
        <dbReference type="PROSITE-ProRule" id="PRU01211"/>
    </source>
</evidence>
<name>A0AAU9WUP4_9CNID</name>
<evidence type="ECO:0000313" key="14">
    <source>
        <dbReference type="Proteomes" id="UP001159428"/>
    </source>
</evidence>
<dbReference type="PANTHER" id="PTHR10127:SF780">
    <property type="entry name" value="METALLOENDOPEPTIDASE"/>
    <property type="match status" value="1"/>
</dbReference>
<evidence type="ECO:0000313" key="13">
    <source>
        <dbReference type="EMBL" id="CAH3126113.1"/>
    </source>
</evidence>
<evidence type="ECO:0000256" key="8">
    <source>
        <dbReference type="ARBA" id="ARBA00023157"/>
    </source>
</evidence>
<feature type="binding site" evidence="10">
    <location>
        <position position="154"/>
    </location>
    <ligand>
        <name>Zn(2+)</name>
        <dbReference type="ChEBI" id="CHEBI:29105"/>
        <note>catalytic</note>
    </ligand>
</feature>
<feature type="domain" description="Peptidase M12A" evidence="12">
    <location>
        <begin position="323"/>
        <end position="520"/>
    </location>
</feature>
<feature type="domain" description="Peptidase M12A" evidence="12">
    <location>
        <begin position="48"/>
        <end position="254"/>
    </location>
</feature>
<feature type="active site" evidence="10">
    <location>
        <position position="412"/>
    </location>
</feature>
<evidence type="ECO:0000256" key="11">
    <source>
        <dbReference type="RuleBase" id="RU361183"/>
    </source>
</evidence>
<protein>
    <recommendedName>
        <fullName evidence="11">Metalloendopeptidase</fullName>
        <ecNumber evidence="11">3.4.24.-</ecNumber>
    </recommendedName>
</protein>
<feature type="non-terminal residue" evidence="13">
    <location>
        <position position="527"/>
    </location>
</feature>
<dbReference type="SMART" id="SM00235">
    <property type="entry name" value="ZnMc"/>
    <property type="match status" value="2"/>
</dbReference>
<keyword evidence="6 10" id="KW-0482">Metalloprotease</keyword>
<feature type="binding site" evidence="10">
    <location>
        <position position="148"/>
    </location>
    <ligand>
        <name>Zn(2+)</name>
        <dbReference type="ChEBI" id="CHEBI:29105"/>
        <note>catalytic</note>
    </ligand>
</feature>
<keyword evidence="5 10" id="KW-0862">Zinc</keyword>
<dbReference type="InterPro" id="IPR006026">
    <property type="entry name" value="Peptidase_Metallo"/>
</dbReference>
<dbReference type="Gene3D" id="3.40.390.10">
    <property type="entry name" value="Collagenase (Catalytic Domain)"/>
    <property type="match status" value="2"/>
</dbReference>
<evidence type="ECO:0000259" key="12">
    <source>
        <dbReference type="PROSITE" id="PS51864"/>
    </source>
</evidence>
<sequence>LIDCIQFYTIENLGVDNKELFEGDMILPPHVIYEAEHGMDVDSSRKRASIRRGLWPKGEVPFAVFNGLGKGRSPEVRNAIRAIIAGMNEWRRKTCIRFKRRTNERDYVIFALRSGGCYSNVGRIGGRQIINLGSGCRTLGIVAHEIGHAIGFYHEQSRPDRDRFVTVLFQNIQAGRRNNFNKYPRSVIDSLGTPYDYRSVMHYDDKAFSNNPRLPTIVTKDRRYQNVIGQRIGLSSIDARQANLLYRNLILILPQNRKTHNVEKTCGFAFISWKINVCEITCTSIWKKSVDNKDLFEGDMILPPDVRYKAEHGMDVDISRKRAAVKPRNRLWPKGEVPYVISNGLTNNAIIAGMNEWTGKTCIRFKRRTNEKDYVVFALHRGGCLSNVGRVGGRQIIDLGNRCWNLGTVAHEIGHAIGFFHEQSRPDRDQFVTVLLKNVKPGMKGNFKKYRRSFVDSLGIPYDYESLMHYDDKAFSKNPKLGLQTIITKDKKYQNVIGQRIGLSSTDAEQANLMYRSECAKRGGGGG</sequence>
<keyword evidence="14" id="KW-1185">Reference proteome</keyword>
<evidence type="ECO:0000256" key="4">
    <source>
        <dbReference type="ARBA" id="ARBA00022801"/>
    </source>
</evidence>
<feature type="binding site" evidence="10">
    <location>
        <position position="144"/>
    </location>
    <ligand>
        <name>Zn(2+)</name>
        <dbReference type="ChEBI" id="CHEBI:29105"/>
        <note>catalytic</note>
    </ligand>
</feature>
<dbReference type="Proteomes" id="UP001159428">
    <property type="component" value="Unassembled WGS sequence"/>
</dbReference>
<dbReference type="PANTHER" id="PTHR10127">
    <property type="entry name" value="DISCOIDIN, CUB, EGF, LAMININ , AND ZINC METALLOPROTEASE DOMAIN CONTAINING"/>
    <property type="match status" value="1"/>
</dbReference>
<keyword evidence="8" id="KW-1015">Disulfide bond</keyword>
<dbReference type="InterPro" id="IPR034035">
    <property type="entry name" value="Astacin-like_dom"/>
</dbReference>
<feature type="binding site" evidence="10">
    <location>
        <position position="415"/>
    </location>
    <ligand>
        <name>Zn(2+)</name>
        <dbReference type="ChEBI" id="CHEBI:29105"/>
        <note>catalytic</note>
    </ligand>
</feature>
<accession>A0AAU9WUP4</accession>
<comment type="caution">
    <text evidence="10">Lacks conserved residue(s) required for the propagation of feature annotation.</text>
</comment>
<feature type="binding site" evidence="10">
    <location>
        <position position="411"/>
    </location>
    <ligand>
        <name>Zn(2+)</name>
        <dbReference type="ChEBI" id="CHEBI:29105"/>
        <note>catalytic</note>
    </ligand>
</feature>
<dbReference type="PRINTS" id="PR00480">
    <property type="entry name" value="ASTACIN"/>
</dbReference>
<gene>
    <name evidence="13" type="ORF">PMEA_00011936</name>
</gene>
<evidence type="ECO:0000256" key="7">
    <source>
        <dbReference type="ARBA" id="ARBA00023145"/>
    </source>
</evidence>
<dbReference type="AlphaFoldDB" id="A0AAU9WUP4"/>
<keyword evidence="2 10" id="KW-0479">Metal-binding</keyword>
<keyword evidence="7" id="KW-0865">Zymogen</keyword>
<reference evidence="13 14" key="1">
    <citation type="submission" date="2022-05" db="EMBL/GenBank/DDBJ databases">
        <authorList>
            <consortium name="Genoscope - CEA"/>
            <person name="William W."/>
        </authorList>
    </citation>
    <scope>NUCLEOTIDE SEQUENCE [LARGE SCALE GENOMIC DNA]</scope>
</reference>
<evidence type="ECO:0000256" key="6">
    <source>
        <dbReference type="ARBA" id="ARBA00023049"/>
    </source>
</evidence>
<keyword evidence="4 10" id="KW-0378">Hydrolase</keyword>
<dbReference type="Pfam" id="PF01400">
    <property type="entry name" value="Astacin"/>
    <property type="match status" value="2"/>
</dbReference>
<dbReference type="CDD" id="cd04280">
    <property type="entry name" value="ZnMc_astacin_like"/>
    <property type="match status" value="2"/>
</dbReference>
<dbReference type="SUPFAM" id="SSF55486">
    <property type="entry name" value="Metalloproteases ('zincins'), catalytic domain"/>
    <property type="match status" value="2"/>
</dbReference>
<dbReference type="GO" id="GO:0006508">
    <property type="term" value="P:proteolysis"/>
    <property type="evidence" value="ECO:0007669"/>
    <property type="project" value="UniProtKB-KW"/>
</dbReference>
<feature type="non-terminal residue" evidence="13">
    <location>
        <position position="1"/>
    </location>
</feature>
<dbReference type="GO" id="GO:0004222">
    <property type="term" value="F:metalloendopeptidase activity"/>
    <property type="evidence" value="ECO:0007669"/>
    <property type="project" value="UniProtKB-UniRule"/>
</dbReference>
<dbReference type="InterPro" id="IPR024079">
    <property type="entry name" value="MetalloPept_cat_dom_sf"/>
</dbReference>
<evidence type="ECO:0000256" key="9">
    <source>
        <dbReference type="ARBA" id="ARBA00023180"/>
    </source>
</evidence>
<evidence type="ECO:0000256" key="1">
    <source>
        <dbReference type="ARBA" id="ARBA00022670"/>
    </source>
</evidence>
<evidence type="ECO:0000256" key="5">
    <source>
        <dbReference type="ARBA" id="ARBA00022833"/>
    </source>
</evidence>
<dbReference type="InterPro" id="IPR001506">
    <property type="entry name" value="Peptidase_M12A"/>
</dbReference>
<dbReference type="FunFam" id="3.40.390.10:FF:000015">
    <property type="entry name" value="Meprin A subunit"/>
    <property type="match status" value="2"/>
</dbReference>
<proteinExistence type="predicted"/>
<comment type="cofactor">
    <cofactor evidence="10 11">
        <name>Zn(2+)</name>
        <dbReference type="ChEBI" id="CHEBI:29105"/>
    </cofactor>
    <text evidence="10 11">Binds 1 zinc ion per subunit.</text>
</comment>
<keyword evidence="3" id="KW-0732">Signal</keyword>
<feature type="active site" evidence="10">
    <location>
        <position position="145"/>
    </location>
</feature>
<comment type="caution">
    <text evidence="13">The sequence shown here is derived from an EMBL/GenBank/DDBJ whole genome shotgun (WGS) entry which is preliminary data.</text>
</comment>
<evidence type="ECO:0000256" key="2">
    <source>
        <dbReference type="ARBA" id="ARBA00022723"/>
    </source>
</evidence>
<keyword evidence="1 10" id="KW-0645">Protease</keyword>
<organism evidence="13 14">
    <name type="scientific">Pocillopora meandrina</name>
    <dbReference type="NCBI Taxonomy" id="46732"/>
    <lineage>
        <taxon>Eukaryota</taxon>
        <taxon>Metazoa</taxon>
        <taxon>Cnidaria</taxon>
        <taxon>Anthozoa</taxon>
        <taxon>Hexacorallia</taxon>
        <taxon>Scleractinia</taxon>
        <taxon>Astrocoeniina</taxon>
        <taxon>Pocilloporidae</taxon>
        <taxon>Pocillopora</taxon>
    </lineage>
</organism>
<feature type="binding site" evidence="10">
    <location>
        <position position="421"/>
    </location>
    <ligand>
        <name>Zn(2+)</name>
        <dbReference type="ChEBI" id="CHEBI:29105"/>
        <note>catalytic</note>
    </ligand>
</feature>
<dbReference type="EMBL" id="CALNXJ010000021">
    <property type="protein sequence ID" value="CAH3126113.1"/>
    <property type="molecule type" value="Genomic_DNA"/>
</dbReference>
<dbReference type="EC" id="3.4.24.-" evidence="11"/>
<evidence type="ECO:0000256" key="3">
    <source>
        <dbReference type="ARBA" id="ARBA00022729"/>
    </source>
</evidence>
<keyword evidence="9" id="KW-0325">Glycoprotein</keyword>
<dbReference type="PROSITE" id="PS51864">
    <property type="entry name" value="ASTACIN"/>
    <property type="match status" value="2"/>
</dbReference>
<dbReference type="GO" id="GO:0008270">
    <property type="term" value="F:zinc ion binding"/>
    <property type="evidence" value="ECO:0007669"/>
    <property type="project" value="UniProtKB-UniRule"/>
</dbReference>